<name>A0A9J5YBV5_SOLCO</name>
<comment type="caution">
    <text evidence="1">The sequence shown here is derived from an EMBL/GenBank/DDBJ whole genome shotgun (WGS) entry which is preliminary data.</text>
</comment>
<dbReference type="Proteomes" id="UP000824120">
    <property type="component" value="Chromosome 7"/>
</dbReference>
<organism evidence="1 2">
    <name type="scientific">Solanum commersonii</name>
    <name type="common">Commerson's wild potato</name>
    <name type="synonym">Commerson's nightshade</name>
    <dbReference type="NCBI Taxonomy" id="4109"/>
    <lineage>
        <taxon>Eukaryota</taxon>
        <taxon>Viridiplantae</taxon>
        <taxon>Streptophyta</taxon>
        <taxon>Embryophyta</taxon>
        <taxon>Tracheophyta</taxon>
        <taxon>Spermatophyta</taxon>
        <taxon>Magnoliopsida</taxon>
        <taxon>eudicotyledons</taxon>
        <taxon>Gunneridae</taxon>
        <taxon>Pentapetalae</taxon>
        <taxon>asterids</taxon>
        <taxon>lamiids</taxon>
        <taxon>Solanales</taxon>
        <taxon>Solanaceae</taxon>
        <taxon>Solanoideae</taxon>
        <taxon>Solaneae</taxon>
        <taxon>Solanum</taxon>
    </lineage>
</organism>
<proteinExistence type="predicted"/>
<evidence type="ECO:0000313" key="1">
    <source>
        <dbReference type="EMBL" id="KAG5597801.1"/>
    </source>
</evidence>
<dbReference type="EMBL" id="JACXVP010000007">
    <property type="protein sequence ID" value="KAG5597801.1"/>
    <property type="molecule type" value="Genomic_DNA"/>
</dbReference>
<sequence>MPTFSVMATVTEEDDIKNPQSCQEQIQTHRLNHCRKVIFTLGLGERRKEEKGEKRSRFVEISLWISSRVIPTKYVRSHSIGSVHPRANHDLFQQFKFLKA</sequence>
<dbReference type="OrthoDB" id="1922883at2759"/>
<evidence type="ECO:0000313" key="2">
    <source>
        <dbReference type="Proteomes" id="UP000824120"/>
    </source>
</evidence>
<accession>A0A9J5YBV5</accession>
<protein>
    <submittedName>
        <fullName evidence="1">Uncharacterized protein</fullName>
    </submittedName>
</protein>
<dbReference type="AlphaFoldDB" id="A0A9J5YBV5"/>
<reference evidence="1 2" key="1">
    <citation type="submission" date="2020-09" db="EMBL/GenBank/DDBJ databases">
        <title>De no assembly of potato wild relative species, Solanum commersonii.</title>
        <authorList>
            <person name="Cho K."/>
        </authorList>
    </citation>
    <scope>NUCLEOTIDE SEQUENCE [LARGE SCALE GENOMIC DNA]</scope>
    <source>
        <strain evidence="1">LZ3.2</strain>
        <tissue evidence="1">Leaf</tissue>
    </source>
</reference>
<keyword evidence="2" id="KW-1185">Reference proteome</keyword>
<gene>
    <name evidence="1" type="ORF">H5410_039033</name>
</gene>